<dbReference type="SUPFAM" id="SSF51430">
    <property type="entry name" value="NAD(P)-linked oxidoreductase"/>
    <property type="match status" value="1"/>
</dbReference>
<name>L1KJC1_9ACTN</name>
<dbReference type="Gene3D" id="3.20.20.100">
    <property type="entry name" value="NADP-dependent oxidoreductase domain"/>
    <property type="match status" value="1"/>
</dbReference>
<evidence type="ECO:0000313" key="3">
    <source>
        <dbReference type="Proteomes" id="UP000010411"/>
    </source>
</evidence>
<evidence type="ECO:0000313" key="2">
    <source>
        <dbReference type="EMBL" id="EKX60575.1"/>
    </source>
</evidence>
<dbReference type="Proteomes" id="UP000010411">
    <property type="component" value="Unassembled WGS sequence"/>
</dbReference>
<dbReference type="InterPro" id="IPR036812">
    <property type="entry name" value="NAD(P)_OxRdtase_dom_sf"/>
</dbReference>
<gene>
    <name evidence="2" type="ORF">STRIP9103_09349</name>
</gene>
<evidence type="ECO:0000256" key="1">
    <source>
        <dbReference type="SAM" id="MobiDB-lite"/>
    </source>
</evidence>
<dbReference type="EMBL" id="AEJC01000642">
    <property type="protein sequence ID" value="EKX60575.1"/>
    <property type="molecule type" value="Genomic_DNA"/>
</dbReference>
<reference evidence="2 3" key="1">
    <citation type="submission" date="2012-11" db="EMBL/GenBank/DDBJ databases">
        <authorList>
            <person name="Huguet-Tapia J.C."/>
            <person name="Durkin A.S."/>
            <person name="Pettis G.S."/>
            <person name="Badger J.H."/>
        </authorList>
    </citation>
    <scope>NUCLEOTIDE SEQUENCE [LARGE SCALE GENOMIC DNA]</scope>
    <source>
        <strain evidence="2 3">91-03</strain>
    </source>
</reference>
<comment type="caution">
    <text evidence="2">The sequence shown here is derived from an EMBL/GenBank/DDBJ whole genome shotgun (WGS) entry which is preliminary data.</text>
</comment>
<proteinExistence type="predicted"/>
<accession>L1KJC1</accession>
<protein>
    <recommendedName>
        <fullName evidence="4">NADP-dependent oxidoreductase domain-containing protein</fullName>
    </recommendedName>
</protein>
<keyword evidence="3" id="KW-1185">Reference proteome</keyword>
<feature type="compositionally biased region" description="Basic and acidic residues" evidence="1">
    <location>
        <begin position="82"/>
        <end position="93"/>
    </location>
</feature>
<dbReference type="RefSeq" id="WP_009340107.1">
    <property type="nucleotide sequence ID" value="NZ_AEJC01000642.1"/>
</dbReference>
<dbReference type="PATRIC" id="fig|698759.3.peg.8703"/>
<organism evidence="2 3">
    <name type="scientific">Streptomyces ipomoeae 91-03</name>
    <dbReference type="NCBI Taxonomy" id="698759"/>
    <lineage>
        <taxon>Bacteria</taxon>
        <taxon>Bacillati</taxon>
        <taxon>Actinomycetota</taxon>
        <taxon>Actinomycetes</taxon>
        <taxon>Kitasatosporales</taxon>
        <taxon>Streptomycetaceae</taxon>
        <taxon>Streptomyces</taxon>
    </lineage>
</organism>
<evidence type="ECO:0008006" key="4">
    <source>
        <dbReference type="Google" id="ProtNLM"/>
    </source>
</evidence>
<sequence length="105" mass="10920">MRNHFHAGKRDDAALLTACEEAGIAFVSFFPLGGGTSDLSADRLAKVSERHGAAVPQIAPAWLLASSPVTLAIPGTGPHPPGGEHGRRIDHPHATLTPEDLSDLA</sequence>
<dbReference type="AlphaFoldDB" id="L1KJC1"/>
<feature type="region of interest" description="Disordered" evidence="1">
    <location>
        <begin position="73"/>
        <end position="105"/>
    </location>
</feature>